<keyword evidence="9" id="KW-1185">Reference proteome</keyword>
<dbReference type="EMBL" id="JARKIK010000030">
    <property type="protein sequence ID" value="KAK8741550.1"/>
    <property type="molecule type" value="Genomic_DNA"/>
</dbReference>
<sequence length="738" mass="85049">MDTHPELEMPGSPLLSEMIREEILDGEFTEPLSDDTEVFETPNFQGKEEEEVGEDGGEVNMLKRPTSPCPSEDEPASKKRSNEVDKLWKNVHDNPNDFQAWTLLLQHIDQVSDLESGREAYDGFFERYPYCYGYWKKYADLERRKGTKETTCKVFNRGLEAIRLSVDLWLHYMEYITSQFPDNEAFVRQEFERAVDTCGLEFKSDKLWEAYIAWESTGKRWKNVTLLYERILATPTSKYMQHWQKFQEHVKKHLPSEIVGVDEFLSLRREVLAELNRSDIETPDEAPPGVEAAPGDEQVGTNVVSSKLVLPLQYDILRIKDEETKALQKSIIAARQKIHDTNVIEVKALWSYEDAIKRPYFHVKPLEKSQLTAWRNYLDYEIKQMNAARIRVLFERCLIACAFYEEFWMRYVRYLEEAGAGEEEIRSVYQRACIIHLRERFRPHLSWAAFEEEKGNSDRSLEILEDIQARVPGSLEAWMQAAGVERRRNNLGAAKEIFSRCLQQCQDREDKNAHSHVSLKFARFQSFFCSDPDKAVEILKEAHEYNKENGNVLLALVDQALICQPPKFQEAIQALKEGVENCQQPGNRLMFAHRLFHFMSECGQDSNSVSEGLRVLRQVQMEMRQMDSAMAEMETASNTSKQGEVAGGGIAVVESRREKRSNQEKSSPPMNGTTNSTNQSMVANYQGYQQSGYGGYNQGYTHGYGASHYQGWGYPTQQGGYGYGQQGWGTYGNYYGQR</sequence>
<dbReference type="Pfam" id="PF23240">
    <property type="entry name" value="HAT_PRP39_N"/>
    <property type="match status" value="1"/>
</dbReference>
<accession>A0AAW0XPL0</accession>
<dbReference type="Proteomes" id="UP001445076">
    <property type="component" value="Unassembled WGS sequence"/>
</dbReference>
<dbReference type="InterPro" id="IPR059164">
    <property type="entry name" value="HAT_PRP39_C"/>
</dbReference>
<gene>
    <name evidence="8" type="ORF">OTU49_002266</name>
</gene>
<keyword evidence="5" id="KW-0539">Nucleus</keyword>
<dbReference type="SUPFAM" id="SSF48452">
    <property type="entry name" value="TPR-like"/>
    <property type="match status" value="2"/>
</dbReference>
<evidence type="ECO:0000313" key="9">
    <source>
        <dbReference type="Proteomes" id="UP001445076"/>
    </source>
</evidence>
<evidence type="ECO:0000256" key="7">
    <source>
        <dbReference type="SAM" id="MobiDB-lite"/>
    </source>
</evidence>
<comment type="similarity">
    <text evidence="6">Belongs to the PRP39 family.</text>
</comment>
<organism evidence="8 9">
    <name type="scientific">Cherax quadricarinatus</name>
    <name type="common">Australian red claw crayfish</name>
    <dbReference type="NCBI Taxonomy" id="27406"/>
    <lineage>
        <taxon>Eukaryota</taxon>
        <taxon>Metazoa</taxon>
        <taxon>Ecdysozoa</taxon>
        <taxon>Arthropoda</taxon>
        <taxon>Crustacea</taxon>
        <taxon>Multicrustacea</taxon>
        <taxon>Malacostraca</taxon>
        <taxon>Eumalacostraca</taxon>
        <taxon>Eucarida</taxon>
        <taxon>Decapoda</taxon>
        <taxon>Pleocyemata</taxon>
        <taxon>Astacidea</taxon>
        <taxon>Parastacoidea</taxon>
        <taxon>Parastacidae</taxon>
        <taxon>Cherax</taxon>
    </lineage>
</organism>
<feature type="compositionally biased region" description="Polar residues" evidence="7">
    <location>
        <begin position="664"/>
        <end position="678"/>
    </location>
</feature>
<evidence type="ECO:0000313" key="8">
    <source>
        <dbReference type="EMBL" id="KAK8741550.1"/>
    </source>
</evidence>
<feature type="compositionally biased region" description="Acidic residues" evidence="7">
    <location>
        <begin position="27"/>
        <end position="38"/>
    </location>
</feature>
<dbReference type="AlphaFoldDB" id="A0AAW0XPL0"/>
<dbReference type="Pfam" id="PF23241">
    <property type="entry name" value="HAT_PRP39_C"/>
    <property type="match status" value="1"/>
</dbReference>
<protein>
    <recommendedName>
        <fullName evidence="10">Pre-mRNA-processing factor 39</fullName>
    </recommendedName>
</protein>
<dbReference type="GO" id="GO:0005685">
    <property type="term" value="C:U1 snRNP"/>
    <property type="evidence" value="ECO:0007669"/>
    <property type="project" value="TreeGrafter"/>
</dbReference>
<evidence type="ECO:0000256" key="4">
    <source>
        <dbReference type="ARBA" id="ARBA00023187"/>
    </source>
</evidence>
<keyword evidence="3" id="KW-0677">Repeat</keyword>
<reference evidence="8 9" key="1">
    <citation type="journal article" date="2024" name="BMC Genomics">
        <title>Genome assembly of redclaw crayfish (Cherax quadricarinatus) provides insights into its immune adaptation and hypoxia tolerance.</title>
        <authorList>
            <person name="Liu Z."/>
            <person name="Zheng J."/>
            <person name="Li H."/>
            <person name="Fang K."/>
            <person name="Wang S."/>
            <person name="He J."/>
            <person name="Zhou D."/>
            <person name="Weng S."/>
            <person name="Chi M."/>
            <person name="Gu Z."/>
            <person name="He J."/>
            <person name="Li F."/>
            <person name="Wang M."/>
        </authorList>
    </citation>
    <scope>NUCLEOTIDE SEQUENCE [LARGE SCALE GENOMIC DNA]</scope>
    <source>
        <strain evidence="8">ZL_2023a</strain>
    </source>
</reference>
<name>A0AAW0XPL0_CHEQU</name>
<proteinExistence type="inferred from homology"/>
<feature type="region of interest" description="Disordered" evidence="7">
    <location>
        <begin position="278"/>
        <end position="297"/>
    </location>
</feature>
<feature type="compositionally biased region" description="Acidic residues" evidence="7">
    <location>
        <begin position="48"/>
        <end position="57"/>
    </location>
</feature>
<dbReference type="FunFam" id="1.25.40.10:FF:000091">
    <property type="entry name" value="Pre-mRNA-processing factor 39"/>
    <property type="match status" value="1"/>
</dbReference>
<evidence type="ECO:0000256" key="3">
    <source>
        <dbReference type="ARBA" id="ARBA00022737"/>
    </source>
</evidence>
<evidence type="ECO:0008006" key="10">
    <source>
        <dbReference type="Google" id="ProtNLM"/>
    </source>
</evidence>
<dbReference type="InterPro" id="IPR011990">
    <property type="entry name" value="TPR-like_helical_dom_sf"/>
</dbReference>
<dbReference type="SMART" id="SM00386">
    <property type="entry name" value="HAT"/>
    <property type="match status" value="7"/>
</dbReference>
<dbReference type="GO" id="GO:0030627">
    <property type="term" value="F:pre-mRNA 5'-splice site binding"/>
    <property type="evidence" value="ECO:0007669"/>
    <property type="project" value="TreeGrafter"/>
</dbReference>
<dbReference type="Gene3D" id="1.25.40.10">
    <property type="entry name" value="Tetratricopeptide repeat domain"/>
    <property type="match status" value="2"/>
</dbReference>
<evidence type="ECO:0000256" key="1">
    <source>
        <dbReference type="ARBA" id="ARBA00004123"/>
    </source>
</evidence>
<dbReference type="GO" id="GO:0071004">
    <property type="term" value="C:U2-type prespliceosome"/>
    <property type="evidence" value="ECO:0007669"/>
    <property type="project" value="TreeGrafter"/>
</dbReference>
<dbReference type="PANTHER" id="PTHR17204:SF5">
    <property type="entry name" value="PRE-MRNA-PROCESSING FACTOR 39"/>
    <property type="match status" value="1"/>
</dbReference>
<evidence type="ECO:0000256" key="5">
    <source>
        <dbReference type="ARBA" id="ARBA00023242"/>
    </source>
</evidence>
<evidence type="ECO:0000256" key="2">
    <source>
        <dbReference type="ARBA" id="ARBA00022664"/>
    </source>
</evidence>
<dbReference type="GO" id="GO:0000243">
    <property type="term" value="C:commitment complex"/>
    <property type="evidence" value="ECO:0007669"/>
    <property type="project" value="TreeGrafter"/>
</dbReference>
<dbReference type="GO" id="GO:0000395">
    <property type="term" value="P:mRNA 5'-splice site recognition"/>
    <property type="evidence" value="ECO:0007669"/>
    <property type="project" value="TreeGrafter"/>
</dbReference>
<feature type="region of interest" description="Disordered" evidence="7">
    <location>
        <begin position="27"/>
        <end position="82"/>
    </location>
</feature>
<keyword evidence="4" id="KW-0508">mRNA splicing</keyword>
<feature type="region of interest" description="Disordered" evidence="7">
    <location>
        <begin position="654"/>
        <end position="678"/>
    </location>
</feature>
<comment type="caution">
    <text evidence="8">The sequence shown here is derived from an EMBL/GenBank/DDBJ whole genome shotgun (WGS) entry which is preliminary data.</text>
</comment>
<dbReference type="PANTHER" id="PTHR17204">
    <property type="entry name" value="PRE-MRNA PROCESSING PROTEIN PRP39-RELATED"/>
    <property type="match status" value="1"/>
</dbReference>
<dbReference type="InterPro" id="IPR003107">
    <property type="entry name" value="HAT"/>
</dbReference>
<evidence type="ECO:0000256" key="6">
    <source>
        <dbReference type="ARBA" id="ARBA00038019"/>
    </source>
</evidence>
<keyword evidence="2" id="KW-0507">mRNA processing</keyword>
<comment type="subcellular location">
    <subcellularLocation>
        <location evidence="1">Nucleus</location>
    </subcellularLocation>
</comment>
<feature type="compositionally biased region" description="Basic and acidic residues" evidence="7">
    <location>
        <begin position="654"/>
        <end position="663"/>
    </location>
</feature>